<name>A0A914ZSB5_PARUN</name>
<evidence type="ECO:0000313" key="1">
    <source>
        <dbReference type="Proteomes" id="UP000887569"/>
    </source>
</evidence>
<proteinExistence type="predicted"/>
<sequence length="166" mass="18780">MRRGYLSVPQMPGKGAYEVLTDGPIAIWHFLANREYRGRKRYAFQIYREAVPLCFLTMKHLSYVVMQSDVPIFVPKHMHVIVEGGNVKLYLGENCEVRTRHNKRITASMSSSFNIPNDNIIVVFCADMRDFGDTMKVVVTSGTDVYCAGGNYVKLRSDDTAIFSVG</sequence>
<organism evidence="1 2">
    <name type="scientific">Parascaris univalens</name>
    <name type="common">Nematode worm</name>
    <dbReference type="NCBI Taxonomy" id="6257"/>
    <lineage>
        <taxon>Eukaryota</taxon>
        <taxon>Metazoa</taxon>
        <taxon>Ecdysozoa</taxon>
        <taxon>Nematoda</taxon>
        <taxon>Chromadorea</taxon>
        <taxon>Rhabditida</taxon>
        <taxon>Spirurina</taxon>
        <taxon>Ascaridomorpha</taxon>
        <taxon>Ascaridoidea</taxon>
        <taxon>Ascarididae</taxon>
        <taxon>Parascaris</taxon>
    </lineage>
</organism>
<dbReference type="Proteomes" id="UP000887569">
    <property type="component" value="Unplaced"/>
</dbReference>
<dbReference type="WBParaSite" id="PgB17_g063_t06">
    <property type="protein sequence ID" value="PgB17_g063_t06"/>
    <property type="gene ID" value="PgB17_g063"/>
</dbReference>
<reference evidence="2" key="1">
    <citation type="submission" date="2022-11" db="UniProtKB">
        <authorList>
            <consortium name="WormBaseParasite"/>
        </authorList>
    </citation>
    <scope>IDENTIFICATION</scope>
</reference>
<accession>A0A914ZSB5</accession>
<protein>
    <submittedName>
        <fullName evidence="2">Uncharacterized protein</fullName>
    </submittedName>
</protein>
<dbReference type="AlphaFoldDB" id="A0A914ZSB5"/>
<keyword evidence="1" id="KW-1185">Reference proteome</keyword>
<evidence type="ECO:0000313" key="2">
    <source>
        <dbReference type="WBParaSite" id="PgB17_g063_t06"/>
    </source>
</evidence>